<keyword evidence="8 13" id="KW-0131">Cell cycle</keyword>
<dbReference type="HAMAP" id="MF_00111">
    <property type="entry name" value="MurA"/>
    <property type="match status" value="1"/>
</dbReference>
<evidence type="ECO:0000313" key="15">
    <source>
        <dbReference type="EMBL" id="PTQ89905.1"/>
    </source>
</evidence>
<feature type="binding site" evidence="13">
    <location>
        <position position="352"/>
    </location>
    <ligand>
        <name>UDP-N-acetyl-alpha-D-glucosamine</name>
        <dbReference type="ChEBI" id="CHEBI:57705"/>
    </ligand>
</feature>
<dbReference type="GO" id="GO:0019277">
    <property type="term" value="P:UDP-N-acetylgalactosamine biosynthetic process"/>
    <property type="evidence" value="ECO:0007669"/>
    <property type="project" value="InterPro"/>
</dbReference>
<dbReference type="GO" id="GO:0051301">
    <property type="term" value="P:cell division"/>
    <property type="evidence" value="ECO:0007669"/>
    <property type="project" value="UniProtKB-KW"/>
</dbReference>
<dbReference type="NCBIfam" id="TIGR01072">
    <property type="entry name" value="murA"/>
    <property type="match status" value="1"/>
</dbReference>
<evidence type="ECO:0000313" key="16">
    <source>
        <dbReference type="Proteomes" id="UP000244223"/>
    </source>
</evidence>
<comment type="caution">
    <text evidence="15">The sequence shown here is derived from an EMBL/GenBank/DDBJ whole genome shotgun (WGS) entry which is preliminary data.</text>
</comment>
<evidence type="ECO:0000256" key="10">
    <source>
        <dbReference type="ARBA" id="ARBA00023317"/>
    </source>
</evidence>
<evidence type="ECO:0000256" key="8">
    <source>
        <dbReference type="ARBA" id="ARBA00023306"/>
    </source>
</evidence>
<evidence type="ECO:0000256" key="13">
    <source>
        <dbReference type="HAMAP-Rule" id="MF_00111"/>
    </source>
</evidence>
<dbReference type="GO" id="GO:0008760">
    <property type="term" value="F:UDP-N-acetylglucosamine 1-carboxyvinyltransferase activity"/>
    <property type="evidence" value="ECO:0007669"/>
    <property type="project" value="UniProtKB-UniRule"/>
</dbReference>
<keyword evidence="16" id="KW-1185">Reference proteome</keyword>
<dbReference type="UniPathway" id="UPA00219"/>
<dbReference type="CDD" id="cd01555">
    <property type="entry name" value="UdpNAET"/>
    <property type="match status" value="1"/>
</dbReference>
<dbReference type="AlphaFoldDB" id="A0A2T5J0R8"/>
<keyword evidence="4 13" id="KW-0132">Cell division</keyword>
<comment type="caution">
    <text evidence="13">Lacks conserved residue(s) required for the propagation of feature annotation.</text>
</comment>
<evidence type="ECO:0000256" key="12">
    <source>
        <dbReference type="ARBA" id="ARBA00047527"/>
    </source>
</evidence>
<gene>
    <name evidence="13" type="primary">murA</name>
    <name evidence="15" type="ORF">C8N29_105234</name>
</gene>
<evidence type="ECO:0000256" key="7">
    <source>
        <dbReference type="ARBA" id="ARBA00022984"/>
    </source>
</evidence>
<feature type="domain" description="Enolpyruvate transferase" evidence="14">
    <location>
        <begin position="30"/>
        <end position="431"/>
    </location>
</feature>
<dbReference type="InterPro" id="IPR050068">
    <property type="entry name" value="MurA_subfamily"/>
</dbReference>
<keyword evidence="7 13" id="KW-0573">Peptidoglycan synthesis</keyword>
<reference evidence="15 16" key="1">
    <citation type="submission" date="2018-04" db="EMBL/GenBank/DDBJ databases">
        <title>Genomic Encyclopedia of Archaeal and Bacterial Type Strains, Phase II (KMG-II): from individual species to whole genera.</title>
        <authorList>
            <person name="Goeker M."/>
        </authorList>
    </citation>
    <scope>NUCLEOTIDE SEQUENCE [LARGE SCALE GENOMIC DNA]</scope>
    <source>
        <strain evidence="15 16">DSM 5822</strain>
    </source>
</reference>
<keyword evidence="9 13" id="KW-0961">Cell wall biogenesis/degradation</keyword>
<evidence type="ECO:0000256" key="4">
    <source>
        <dbReference type="ARBA" id="ARBA00022618"/>
    </source>
</evidence>
<evidence type="ECO:0000256" key="2">
    <source>
        <dbReference type="ARBA" id="ARBA00004752"/>
    </source>
</evidence>
<dbReference type="PANTHER" id="PTHR43783:SF1">
    <property type="entry name" value="UDP-N-ACETYLGLUCOSAMINE 1-CARBOXYVINYLTRANSFERASE"/>
    <property type="match status" value="1"/>
</dbReference>
<dbReference type="FunFam" id="3.65.10.10:FF:000002">
    <property type="entry name" value="UDP-N-acetylglucosamine 1-carboxyvinyltransferase"/>
    <property type="match status" value="1"/>
</dbReference>
<dbReference type="Pfam" id="PF00275">
    <property type="entry name" value="EPSP_synthase"/>
    <property type="match status" value="1"/>
</dbReference>
<feature type="binding site" evidence="13">
    <location>
        <begin position="145"/>
        <end position="149"/>
    </location>
    <ligand>
        <name>UDP-N-acetyl-alpha-D-glucosamine</name>
        <dbReference type="ChEBI" id="CHEBI:57705"/>
    </ligand>
</feature>
<proteinExistence type="inferred from homology"/>
<comment type="subcellular location">
    <subcellularLocation>
        <location evidence="1 13">Cytoplasm</location>
    </subcellularLocation>
</comment>
<evidence type="ECO:0000256" key="1">
    <source>
        <dbReference type="ARBA" id="ARBA00004496"/>
    </source>
</evidence>
<comment type="catalytic activity">
    <reaction evidence="12 13">
        <text>phosphoenolpyruvate + UDP-N-acetyl-alpha-D-glucosamine = UDP-N-acetyl-3-O-(1-carboxyvinyl)-alpha-D-glucosamine + phosphate</text>
        <dbReference type="Rhea" id="RHEA:18681"/>
        <dbReference type="ChEBI" id="CHEBI:43474"/>
        <dbReference type="ChEBI" id="CHEBI:57705"/>
        <dbReference type="ChEBI" id="CHEBI:58702"/>
        <dbReference type="ChEBI" id="CHEBI:68483"/>
        <dbReference type="EC" id="2.5.1.7"/>
    </reaction>
</comment>
<dbReference type="InterPro" id="IPR005750">
    <property type="entry name" value="UDP_GlcNAc_COvinyl_MurA"/>
</dbReference>
<evidence type="ECO:0000256" key="5">
    <source>
        <dbReference type="ARBA" id="ARBA00022679"/>
    </source>
</evidence>
<dbReference type="SUPFAM" id="SSF55205">
    <property type="entry name" value="EPT/RTPC-like"/>
    <property type="match status" value="1"/>
</dbReference>
<evidence type="ECO:0000256" key="9">
    <source>
        <dbReference type="ARBA" id="ARBA00023316"/>
    </source>
</evidence>
<evidence type="ECO:0000256" key="3">
    <source>
        <dbReference type="ARBA" id="ARBA00022490"/>
    </source>
</evidence>
<dbReference type="EMBL" id="QAON01000005">
    <property type="protein sequence ID" value="PTQ89905.1"/>
    <property type="molecule type" value="Genomic_DNA"/>
</dbReference>
<name>A0A2T5J0R8_9GAMM</name>
<keyword evidence="6 13" id="KW-0133">Cell shape</keyword>
<protein>
    <recommendedName>
        <fullName evidence="13">UDP-N-acetylglucosamine 1-carboxyvinyltransferase</fullName>
        <ecNumber evidence="13">2.5.1.7</ecNumber>
    </recommendedName>
    <alternativeName>
        <fullName evidence="13">Enoylpyruvate transferase</fullName>
    </alternativeName>
    <alternativeName>
        <fullName evidence="13">UDP-N-acetylglucosamine enolpyruvyl transferase</fullName>
        <shortName evidence="13">EPT</shortName>
    </alternativeName>
</protein>
<evidence type="ECO:0000256" key="11">
    <source>
        <dbReference type="ARBA" id="ARBA00038367"/>
    </source>
</evidence>
<dbReference type="InterPro" id="IPR036968">
    <property type="entry name" value="Enolpyruvate_Tfrase_sf"/>
</dbReference>
<dbReference type="PANTHER" id="PTHR43783">
    <property type="entry name" value="UDP-N-ACETYLGLUCOSAMINE 1-CARBOXYVINYLTRANSFERASE"/>
    <property type="match status" value="1"/>
</dbReference>
<dbReference type="InterPro" id="IPR013792">
    <property type="entry name" value="RNA3'P_cycl/enolpyr_Trfase_a/b"/>
</dbReference>
<feature type="binding site" evidence="13">
    <location>
        <begin position="45"/>
        <end position="46"/>
    </location>
    <ligand>
        <name>phosphoenolpyruvate</name>
        <dbReference type="ChEBI" id="CHEBI:58702"/>
    </ligand>
</feature>
<accession>A0A2T5J0R8</accession>
<comment type="similarity">
    <text evidence="11 13">Belongs to the EPSP synthase family. MurA subfamily.</text>
</comment>
<dbReference type="NCBIfam" id="NF006873">
    <property type="entry name" value="PRK09369.1"/>
    <property type="match status" value="1"/>
</dbReference>
<keyword evidence="3 13" id="KW-0963">Cytoplasm</keyword>
<organism evidence="15 16">
    <name type="scientific">Agitococcus lubricus</name>
    <dbReference type="NCBI Taxonomy" id="1077255"/>
    <lineage>
        <taxon>Bacteria</taxon>
        <taxon>Pseudomonadati</taxon>
        <taxon>Pseudomonadota</taxon>
        <taxon>Gammaproteobacteria</taxon>
        <taxon>Moraxellales</taxon>
        <taxon>Moraxellaceae</taxon>
        <taxon>Agitococcus</taxon>
    </lineage>
</organism>
<dbReference type="GO" id="GO:0008360">
    <property type="term" value="P:regulation of cell shape"/>
    <property type="evidence" value="ECO:0007669"/>
    <property type="project" value="UniProtKB-KW"/>
</dbReference>
<keyword evidence="10 13" id="KW-0670">Pyruvate</keyword>
<dbReference type="EC" id="2.5.1.7" evidence="13"/>
<dbReference type="Proteomes" id="UP000244223">
    <property type="component" value="Unassembled WGS sequence"/>
</dbReference>
<comment type="pathway">
    <text evidence="2 13">Cell wall biogenesis; peptidoglycan biosynthesis.</text>
</comment>
<feature type="active site" description="Proton donor" evidence="13">
    <location>
        <position position="140"/>
    </location>
</feature>
<feature type="binding site" evidence="13">
    <location>
        <position position="330"/>
    </location>
    <ligand>
        <name>UDP-N-acetyl-alpha-D-glucosamine</name>
        <dbReference type="ChEBI" id="CHEBI:57705"/>
    </ligand>
</feature>
<comment type="function">
    <text evidence="13">Cell wall formation. Adds enolpyruvyl to UDP-N-acetylglucosamine.</text>
</comment>
<dbReference type="GO" id="GO:0005737">
    <property type="term" value="C:cytoplasm"/>
    <property type="evidence" value="ECO:0007669"/>
    <property type="project" value="UniProtKB-SubCell"/>
</dbReference>
<evidence type="ECO:0000256" key="6">
    <source>
        <dbReference type="ARBA" id="ARBA00022960"/>
    </source>
</evidence>
<dbReference type="Gene3D" id="3.65.10.10">
    <property type="entry name" value="Enolpyruvate transferase domain"/>
    <property type="match status" value="2"/>
</dbReference>
<dbReference type="GO" id="GO:0009252">
    <property type="term" value="P:peptidoglycan biosynthetic process"/>
    <property type="evidence" value="ECO:0007669"/>
    <property type="project" value="UniProtKB-UniRule"/>
</dbReference>
<evidence type="ECO:0000259" key="14">
    <source>
        <dbReference type="Pfam" id="PF00275"/>
    </source>
</evidence>
<feature type="binding site" evidence="13">
    <location>
        <position position="116"/>
    </location>
    <ligand>
        <name>UDP-N-acetyl-alpha-D-glucosamine</name>
        <dbReference type="ChEBI" id="CHEBI:57705"/>
    </ligand>
</feature>
<keyword evidence="5 13" id="KW-0808">Transferase</keyword>
<sequence>MLLPSQQYLSPFYATHAVKSNTKMDKLLISGGNRLDGDVRISGAKNAALPLFAGAILASTPLTLTNVPNLRDINTMIRILAHMGISIEKTSEDTVVVNPNTLTQPVAPYELVKTMRASIFVLGSLVTRFKEAYVSLPGGCAIGTRPVDQHLKALEALGATVTVEKGYVHAKVDGRLRGGRIFFDMVTVGGTENAIMAATLAEGTTIIENAAREPEVVDLANMLIKMGAKIEGAGTDRIIVQGVDELTGCDYAVCPDRIETGSYLAAAVMTGGRIRATHTDPALLDAVLLKFLEMGASVTTGTDWIEVDMQGKRPRAVNFRTAPHPAFPTDMQAQFMAINAIAEGTGTINETIFENRFMHVPELNRMGANIEVDGHTAVVRGVATLEGAPVMATDLRASMSLVLAALAAEGDTLIDRIYHIDRGYERVEEKLSQLGANIRRVK</sequence>
<dbReference type="GO" id="GO:0071555">
    <property type="term" value="P:cell wall organization"/>
    <property type="evidence" value="ECO:0007669"/>
    <property type="project" value="UniProtKB-KW"/>
</dbReference>
<dbReference type="InterPro" id="IPR001986">
    <property type="entry name" value="Enolpyruvate_Tfrase_dom"/>
</dbReference>
<feature type="modified residue" description="2-(S-cysteinyl)pyruvic acid O-phosphothioketal" evidence="13">
    <location>
        <position position="140"/>
    </location>
</feature>